<comment type="caution">
    <text evidence="3">The sequence shown here is derived from an EMBL/GenBank/DDBJ whole genome shotgun (WGS) entry which is preliminary data.</text>
</comment>
<dbReference type="PRINTS" id="PR00449">
    <property type="entry name" value="RASTRNSFRMNG"/>
</dbReference>
<dbReference type="EMBL" id="CAJVPY010001185">
    <property type="protein sequence ID" value="CAG8510927.1"/>
    <property type="molecule type" value="Genomic_DNA"/>
</dbReference>
<dbReference type="PROSITE" id="PS51419">
    <property type="entry name" value="RAB"/>
    <property type="match status" value="1"/>
</dbReference>
<dbReference type="AlphaFoldDB" id="A0A9N9F5E8"/>
<dbReference type="SUPFAM" id="SSF52540">
    <property type="entry name" value="P-loop containing nucleoside triphosphate hydrolases"/>
    <property type="match status" value="1"/>
</dbReference>
<evidence type="ECO:0000256" key="2">
    <source>
        <dbReference type="ARBA" id="ARBA00023134"/>
    </source>
</evidence>
<name>A0A9N9F5E8_9GLOM</name>
<dbReference type="Pfam" id="PF00071">
    <property type="entry name" value="Ras"/>
    <property type="match status" value="1"/>
</dbReference>
<dbReference type="InterPro" id="IPR027417">
    <property type="entry name" value="P-loop_NTPase"/>
</dbReference>
<accession>A0A9N9F5E8</accession>
<sequence>MSIESDYPYVLEILELRHKYYLSYLAENSALHDQWVRDGEGFLIMYSMASRSTLDRVERFYDHIIRVKDNEPVLIMLVGNKCDLFTSREVSKEEGMNMARKLNGNYIERSAETCVNAERAIYGLIKMIRQNREGVNILEEIERK</sequence>
<dbReference type="InterPro" id="IPR020849">
    <property type="entry name" value="Small_GTPase_Ras-type"/>
</dbReference>
<dbReference type="PANTHER" id="PTHR24070">
    <property type="entry name" value="RAS, DI-RAS, AND RHEB FAMILY MEMBERS OF SMALL GTPASE SUPERFAMILY"/>
    <property type="match status" value="1"/>
</dbReference>
<dbReference type="OrthoDB" id="5976022at2759"/>
<evidence type="ECO:0000313" key="4">
    <source>
        <dbReference type="Proteomes" id="UP000789405"/>
    </source>
</evidence>
<keyword evidence="4" id="KW-1185">Reference proteome</keyword>
<dbReference type="SMART" id="SM00175">
    <property type="entry name" value="RAB"/>
    <property type="match status" value="1"/>
</dbReference>
<organism evidence="3 4">
    <name type="scientific">Dentiscutata erythropus</name>
    <dbReference type="NCBI Taxonomy" id="1348616"/>
    <lineage>
        <taxon>Eukaryota</taxon>
        <taxon>Fungi</taxon>
        <taxon>Fungi incertae sedis</taxon>
        <taxon>Mucoromycota</taxon>
        <taxon>Glomeromycotina</taxon>
        <taxon>Glomeromycetes</taxon>
        <taxon>Diversisporales</taxon>
        <taxon>Gigasporaceae</taxon>
        <taxon>Dentiscutata</taxon>
    </lineage>
</organism>
<proteinExistence type="predicted"/>
<protein>
    <submittedName>
        <fullName evidence="3">18226_t:CDS:1</fullName>
    </submittedName>
</protein>
<dbReference type="GO" id="GO:0016020">
    <property type="term" value="C:membrane"/>
    <property type="evidence" value="ECO:0007669"/>
    <property type="project" value="InterPro"/>
</dbReference>
<dbReference type="Proteomes" id="UP000789405">
    <property type="component" value="Unassembled WGS sequence"/>
</dbReference>
<gene>
    <name evidence="3" type="ORF">DERYTH_LOCUS3381</name>
</gene>
<dbReference type="PROSITE" id="PS51421">
    <property type="entry name" value="RAS"/>
    <property type="match status" value="1"/>
</dbReference>
<keyword evidence="2" id="KW-0342">GTP-binding</keyword>
<dbReference type="SMART" id="SM00173">
    <property type="entry name" value="RAS"/>
    <property type="match status" value="1"/>
</dbReference>
<dbReference type="InterPro" id="IPR001806">
    <property type="entry name" value="Small_GTPase"/>
</dbReference>
<dbReference type="GO" id="GO:0005525">
    <property type="term" value="F:GTP binding"/>
    <property type="evidence" value="ECO:0007669"/>
    <property type="project" value="UniProtKB-KW"/>
</dbReference>
<evidence type="ECO:0000313" key="3">
    <source>
        <dbReference type="EMBL" id="CAG8510927.1"/>
    </source>
</evidence>
<dbReference type="Gene3D" id="3.40.50.300">
    <property type="entry name" value="P-loop containing nucleotide triphosphate hydrolases"/>
    <property type="match status" value="1"/>
</dbReference>
<dbReference type="GO" id="GO:0003924">
    <property type="term" value="F:GTPase activity"/>
    <property type="evidence" value="ECO:0007669"/>
    <property type="project" value="InterPro"/>
</dbReference>
<keyword evidence="1" id="KW-0547">Nucleotide-binding</keyword>
<reference evidence="3" key="1">
    <citation type="submission" date="2021-06" db="EMBL/GenBank/DDBJ databases">
        <authorList>
            <person name="Kallberg Y."/>
            <person name="Tangrot J."/>
            <person name="Rosling A."/>
        </authorList>
    </citation>
    <scope>NUCLEOTIDE SEQUENCE</scope>
    <source>
        <strain evidence="3">MA453B</strain>
    </source>
</reference>
<evidence type="ECO:0000256" key="1">
    <source>
        <dbReference type="ARBA" id="ARBA00022741"/>
    </source>
</evidence>
<dbReference type="GO" id="GO:0007165">
    <property type="term" value="P:signal transduction"/>
    <property type="evidence" value="ECO:0007669"/>
    <property type="project" value="InterPro"/>
</dbReference>